<dbReference type="AlphaFoldDB" id="A0A1I3PXS5"/>
<evidence type="ECO:0000259" key="1">
    <source>
        <dbReference type="Pfam" id="PF00903"/>
    </source>
</evidence>
<proteinExistence type="predicted"/>
<dbReference type="Gene3D" id="3.10.180.10">
    <property type="entry name" value="2,3-Dihydroxybiphenyl 1,2-Dioxygenase, domain 1"/>
    <property type="match status" value="1"/>
</dbReference>
<dbReference type="InterPro" id="IPR004360">
    <property type="entry name" value="Glyas_Fos-R_dOase_dom"/>
</dbReference>
<gene>
    <name evidence="2" type="ORF">SAMN04487936_101475</name>
</gene>
<protein>
    <submittedName>
        <fullName evidence="2">Glyoxalase-like domain-containing protein</fullName>
    </submittedName>
</protein>
<feature type="domain" description="Glyoxalase/fosfomycin resistance/dioxygenase" evidence="1">
    <location>
        <begin position="11"/>
        <end position="114"/>
    </location>
</feature>
<dbReference type="InterPro" id="IPR029068">
    <property type="entry name" value="Glyas_Bleomycin-R_OHBP_Dase"/>
</dbReference>
<name>A0A1I3PXS5_HALDA</name>
<sequence length="117" mass="13400">MKSPIQNEVGAIFVPVRDIEKARDWYCDLLGVPADGDIPGGHLYVLPMKHARVVLDSKIYSDEAVYQIPAFHFNTEDIEAAYTFMEEKEVELVTDIQFDHFFNFKDPDGNLLMICQC</sequence>
<dbReference type="Proteomes" id="UP000183557">
    <property type="component" value="Unassembled WGS sequence"/>
</dbReference>
<evidence type="ECO:0000313" key="3">
    <source>
        <dbReference type="Proteomes" id="UP000183557"/>
    </source>
</evidence>
<dbReference type="Pfam" id="PF00903">
    <property type="entry name" value="Glyoxalase"/>
    <property type="match status" value="1"/>
</dbReference>
<evidence type="ECO:0000313" key="2">
    <source>
        <dbReference type="EMBL" id="SFJ26468.1"/>
    </source>
</evidence>
<keyword evidence="3" id="KW-1185">Reference proteome</keyword>
<dbReference type="SUPFAM" id="SSF54593">
    <property type="entry name" value="Glyoxalase/Bleomycin resistance protein/Dihydroxybiphenyl dioxygenase"/>
    <property type="match status" value="1"/>
</dbReference>
<dbReference type="RefSeq" id="WP_075034918.1">
    <property type="nucleotide sequence ID" value="NZ_FOSB01000001.1"/>
</dbReference>
<accession>A0A1I3PXS5</accession>
<organism evidence="2 3">
    <name type="scientific">Halobacillus dabanensis</name>
    <dbReference type="NCBI Taxonomy" id="240302"/>
    <lineage>
        <taxon>Bacteria</taxon>
        <taxon>Bacillati</taxon>
        <taxon>Bacillota</taxon>
        <taxon>Bacilli</taxon>
        <taxon>Bacillales</taxon>
        <taxon>Bacillaceae</taxon>
        <taxon>Halobacillus</taxon>
    </lineage>
</organism>
<dbReference type="OrthoDB" id="2354281at2"/>
<dbReference type="EMBL" id="FOSB01000001">
    <property type="protein sequence ID" value="SFJ26468.1"/>
    <property type="molecule type" value="Genomic_DNA"/>
</dbReference>
<reference evidence="3" key="1">
    <citation type="submission" date="2016-10" db="EMBL/GenBank/DDBJ databases">
        <authorList>
            <person name="Varghese N."/>
            <person name="Submissions S."/>
        </authorList>
    </citation>
    <scope>NUCLEOTIDE SEQUENCE [LARGE SCALE GENOMIC DNA]</scope>
    <source>
        <strain evidence="3">CGMCC 1.3704</strain>
    </source>
</reference>